<reference evidence="3" key="1">
    <citation type="submission" date="2011-01" db="EMBL/GenBank/DDBJ databases">
        <title>Complete sequence of chromosome of Rahnella sp. Y9602.</title>
        <authorList>
            <consortium name="US DOE Joint Genome Institute"/>
            <person name="Lucas S."/>
            <person name="Copeland A."/>
            <person name="Lapidus A."/>
            <person name="Cheng J.-F."/>
            <person name="Goodwin L."/>
            <person name="Pitluck S."/>
            <person name="Lu M."/>
            <person name="Detter J.C."/>
            <person name="Han C."/>
            <person name="Tapia R."/>
            <person name="Land M."/>
            <person name="Hauser L."/>
            <person name="Kyrpides N."/>
            <person name="Ivanova N."/>
            <person name="Ovchinnikova G."/>
            <person name="Pagani I."/>
            <person name="Sobecky P.A."/>
            <person name="Martinez R.J."/>
            <person name="Woyke T."/>
        </authorList>
    </citation>
    <scope>NUCLEOTIDE SEQUENCE [LARGE SCALE GENOMIC DNA]</scope>
    <source>
        <strain evidence="3">Y9602</strain>
    </source>
</reference>
<dbReference type="GO" id="GO:0016787">
    <property type="term" value="F:hydrolase activity"/>
    <property type="evidence" value="ECO:0007669"/>
    <property type="project" value="UniProtKB-KW"/>
</dbReference>
<dbReference type="SUPFAM" id="SSF53474">
    <property type="entry name" value="alpha/beta-Hydrolases"/>
    <property type="match status" value="1"/>
</dbReference>
<dbReference type="KEGG" id="rah:Rahaq_1622"/>
<dbReference type="InterPro" id="IPR029058">
    <property type="entry name" value="AB_hydrolase_fold"/>
</dbReference>
<dbReference type="InterPro" id="IPR000073">
    <property type="entry name" value="AB_hydrolase_1"/>
</dbReference>
<dbReference type="Gene3D" id="1.10.210.20">
    <property type="match status" value="1"/>
</dbReference>
<name>A0A0H3F8M0_RAHSY</name>
<feature type="domain" description="AB hydrolase-1" evidence="1">
    <location>
        <begin position="24"/>
        <end position="256"/>
    </location>
</feature>
<dbReference type="eggNOG" id="COG0596">
    <property type="taxonomic scope" value="Bacteria"/>
</dbReference>
<dbReference type="EMBL" id="CP002505">
    <property type="protein sequence ID" value="ADW73244.1"/>
    <property type="molecule type" value="Genomic_DNA"/>
</dbReference>
<protein>
    <submittedName>
        <fullName evidence="2">Alpha/beta hydrolase fold protein</fullName>
    </submittedName>
</protein>
<dbReference type="Pfam" id="PF12697">
    <property type="entry name" value="Abhydrolase_6"/>
    <property type="match status" value="1"/>
</dbReference>
<dbReference type="RefSeq" id="WP_013574946.1">
    <property type="nucleotide sequence ID" value="NC_015061.1"/>
</dbReference>
<evidence type="ECO:0000313" key="3">
    <source>
        <dbReference type="Proteomes" id="UP000007257"/>
    </source>
</evidence>
<reference evidence="2 3" key="2">
    <citation type="journal article" date="2012" name="J. Bacteriol.">
        <title>Complete Genome Sequence of Rahnella sp. Strain Y9602, a Gammaproteobacterium Isolate from Metal- and Radionuclide-Contaminated Soil.</title>
        <authorList>
            <person name="Martinez R.J."/>
            <person name="Bruce D."/>
            <person name="Detter C."/>
            <person name="Goodwin L.A."/>
            <person name="Han J."/>
            <person name="Han C.S."/>
            <person name="Held B."/>
            <person name="Land M.L."/>
            <person name="Mikhailova N."/>
            <person name="Nolan M."/>
            <person name="Pennacchio L."/>
            <person name="Pitluck S."/>
            <person name="Tapia R."/>
            <person name="Woyke T."/>
            <person name="Sobecky P.A."/>
        </authorList>
    </citation>
    <scope>NUCLEOTIDE SEQUENCE [LARGE SCALE GENOMIC DNA]</scope>
    <source>
        <strain evidence="2 3">Y9602</strain>
    </source>
</reference>
<gene>
    <name evidence="2" type="ordered locus">Rahaq_1622</name>
</gene>
<dbReference type="AlphaFoldDB" id="A0A0H3F8M0"/>
<evidence type="ECO:0000313" key="2">
    <source>
        <dbReference type="EMBL" id="ADW73244.1"/>
    </source>
</evidence>
<sequence length="262" mass="29714">MPILHTEHGDIDYQDIGTGDTTLFLMPGWCQPKTVFKDFSELAAAFFRVVIIDWRGHGKSSTDGKDFDGAALLTDALTLIDHLGLTRVVPVSVAHASWIAVDLAESLKERVPAVIFLDWIMNHPATAFFTSINEMQHEERWQSARNQLYEFWLAGSESPTMIHHFKTEMSESSYPLWRLAGQVIADAYQTYGSPLQRLEKLKNPPKATHIYSLDRNDEYLALQQRFAMAHDFFTVKRLENARTHLAVLERPGDVLAGILESI</sequence>
<proteinExistence type="predicted"/>
<keyword evidence="2" id="KW-0378">Hydrolase</keyword>
<accession>A0A0H3F8M0</accession>
<dbReference type="Proteomes" id="UP000007257">
    <property type="component" value="Chromosome"/>
</dbReference>
<evidence type="ECO:0000259" key="1">
    <source>
        <dbReference type="Pfam" id="PF12697"/>
    </source>
</evidence>
<dbReference type="HOGENOM" id="CLU_087588_0_0_6"/>
<dbReference type="Gene3D" id="3.40.50.1820">
    <property type="entry name" value="alpha/beta hydrolase"/>
    <property type="match status" value="1"/>
</dbReference>
<organism evidence="2 3">
    <name type="scientific">Rahnella sp. (strain Y9602)</name>
    <dbReference type="NCBI Taxonomy" id="2703885"/>
    <lineage>
        <taxon>Bacteria</taxon>
        <taxon>Pseudomonadati</taxon>
        <taxon>Pseudomonadota</taxon>
        <taxon>Gammaproteobacteria</taxon>
        <taxon>Enterobacterales</taxon>
        <taxon>Yersiniaceae</taxon>
        <taxon>Rahnella</taxon>
    </lineage>
</organism>
<dbReference type="OrthoDB" id="9793083at2"/>